<gene>
    <name evidence="4" type="ORF">BN1232_01023</name>
    <name evidence="5" type="ORF">MJO58_04215</name>
</gene>
<evidence type="ECO:0000313" key="6">
    <source>
        <dbReference type="Proteomes" id="UP000199251"/>
    </source>
</evidence>
<protein>
    <submittedName>
        <fullName evidence="5">DUF732 domain-containing protein</fullName>
    </submittedName>
    <submittedName>
        <fullName evidence="4">Putative secreted protein</fullName>
    </submittedName>
</protein>
<name>A0A0E4CLQ7_MYCLN</name>
<evidence type="ECO:0000313" key="5">
    <source>
        <dbReference type="EMBL" id="ULP43210.1"/>
    </source>
</evidence>
<sequence>MRGTKLLASVAAAAAAIALGASLGAPAMADPTTPPLPPPAPTPLRTPSPPSDYDAPFKQTVNGFGIYQPQDQLAWLGKIACDRLGRGVDHDAYQSANFIQHNLPRGTSQGQAFQFLGAAVDHYCPDQVGVVQAAGQHPN</sequence>
<dbReference type="Proteomes" id="UP000199251">
    <property type="component" value="Unassembled WGS sequence"/>
</dbReference>
<dbReference type="Pfam" id="PF05305">
    <property type="entry name" value="DUF732"/>
    <property type="match status" value="1"/>
</dbReference>
<evidence type="ECO:0000313" key="4">
    <source>
        <dbReference type="EMBL" id="CQD05990.1"/>
    </source>
</evidence>
<organism evidence="4 6">
    <name type="scientific">Mycobacterium lentiflavum</name>
    <dbReference type="NCBI Taxonomy" id="141349"/>
    <lineage>
        <taxon>Bacteria</taxon>
        <taxon>Bacillati</taxon>
        <taxon>Actinomycetota</taxon>
        <taxon>Actinomycetes</taxon>
        <taxon>Mycobacteriales</taxon>
        <taxon>Mycobacteriaceae</taxon>
        <taxon>Mycobacterium</taxon>
        <taxon>Mycobacterium simiae complex</taxon>
    </lineage>
</organism>
<evidence type="ECO:0000313" key="7">
    <source>
        <dbReference type="Proteomes" id="UP001055171"/>
    </source>
</evidence>
<reference evidence="4 6" key="1">
    <citation type="submission" date="2015-03" db="EMBL/GenBank/DDBJ databases">
        <authorList>
            <person name="Urmite Genomes"/>
        </authorList>
    </citation>
    <scope>NUCLEOTIDE SEQUENCE [LARGE SCALE GENOMIC DNA]</scope>
    <source>
        <strain evidence="4 6">CSUR P1491</strain>
    </source>
</reference>
<feature type="compositionally biased region" description="Pro residues" evidence="1">
    <location>
        <begin position="32"/>
        <end position="50"/>
    </location>
</feature>
<dbReference type="RefSeq" id="WP_090600083.1">
    <property type="nucleotide sequence ID" value="NZ_CP092423.2"/>
</dbReference>
<dbReference type="EMBL" id="CTEE01000001">
    <property type="protein sequence ID" value="CQD05990.1"/>
    <property type="molecule type" value="Genomic_DNA"/>
</dbReference>
<dbReference type="OrthoDB" id="4640123at2"/>
<evidence type="ECO:0000259" key="3">
    <source>
        <dbReference type="Pfam" id="PF05305"/>
    </source>
</evidence>
<feature type="domain" description="DUF732" evidence="3">
    <location>
        <begin position="54"/>
        <end position="126"/>
    </location>
</feature>
<dbReference type="AlphaFoldDB" id="A0A0E4CLQ7"/>
<evidence type="ECO:0000256" key="2">
    <source>
        <dbReference type="SAM" id="SignalP"/>
    </source>
</evidence>
<feature type="region of interest" description="Disordered" evidence="1">
    <location>
        <begin position="28"/>
        <end position="53"/>
    </location>
</feature>
<dbReference type="Proteomes" id="UP001055171">
    <property type="component" value="Chromosome"/>
</dbReference>
<feature type="signal peptide" evidence="2">
    <location>
        <begin position="1"/>
        <end position="29"/>
    </location>
</feature>
<accession>A0A0E4CLQ7</accession>
<dbReference type="InterPro" id="IPR007969">
    <property type="entry name" value="DUF732"/>
</dbReference>
<dbReference type="STRING" id="141349.BN1232_01023"/>
<proteinExistence type="predicted"/>
<dbReference type="EMBL" id="CP092423">
    <property type="protein sequence ID" value="ULP43210.1"/>
    <property type="molecule type" value="Genomic_DNA"/>
</dbReference>
<feature type="chain" id="PRO_5002419249" evidence="2">
    <location>
        <begin position="30"/>
        <end position="139"/>
    </location>
</feature>
<keyword evidence="7" id="KW-1185">Reference proteome</keyword>
<keyword evidence="2" id="KW-0732">Signal</keyword>
<evidence type="ECO:0000256" key="1">
    <source>
        <dbReference type="SAM" id="MobiDB-lite"/>
    </source>
</evidence>
<reference evidence="5" key="2">
    <citation type="submission" date="2022-08" db="EMBL/GenBank/DDBJ databases">
        <title>Complete genome sequence of 14 non-tuberculosis mycobacteria type-strains.</title>
        <authorList>
            <person name="Igarashi Y."/>
            <person name="Osugi A."/>
            <person name="Mitarai S."/>
        </authorList>
    </citation>
    <scope>NUCLEOTIDE SEQUENCE</scope>
    <source>
        <strain evidence="5">ATCC 51985</strain>
    </source>
</reference>